<gene>
    <name evidence="3" type="ORF">Ahy_B03g065127</name>
</gene>
<proteinExistence type="predicted"/>
<name>A0A445A0T3_ARAHY</name>
<comment type="caution">
    <text evidence="3">The sequence shown here is derived from an EMBL/GenBank/DDBJ whole genome shotgun (WGS) entry which is preliminary data.</text>
</comment>
<feature type="region of interest" description="Disordered" evidence="1">
    <location>
        <begin position="159"/>
        <end position="194"/>
    </location>
</feature>
<dbReference type="PANTHER" id="PTHR31533:SF2">
    <property type="entry name" value="GPI-ANCHORED PROTEIN LLG1"/>
    <property type="match status" value="1"/>
</dbReference>
<dbReference type="InterPro" id="IPR039307">
    <property type="entry name" value="LORELEI-like"/>
</dbReference>
<feature type="domain" description="GPI-anchored protein LLG1-like" evidence="2">
    <location>
        <begin position="92"/>
        <end position="137"/>
    </location>
</feature>
<protein>
    <recommendedName>
        <fullName evidence="2">GPI-anchored protein LLG1-like domain-containing protein</fullName>
    </recommendedName>
</protein>
<sequence>MQSSSSPRHCIRHRSRSTSSPSPPPPKSRSPSVVANHHKLKKDKEEKRSIGYSFVCDAVDGWATRKFNQDTIFDSQAHSARHLLQAKRGCSVNFEFVNHTIITSKCKGPNYPPKECCGAFKEFACPYADVLNDLQNDIYLRIQERTGLIHGVDEHELQDKVDKHSNDVAQVPGGEMKSEQGANDFGQLGNRTEE</sequence>
<organism evidence="3 4">
    <name type="scientific">Arachis hypogaea</name>
    <name type="common">Peanut</name>
    <dbReference type="NCBI Taxonomy" id="3818"/>
    <lineage>
        <taxon>Eukaryota</taxon>
        <taxon>Viridiplantae</taxon>
        <taxon>Streptophyta</taxon>
        <taxon>Embryophyta</taxon>
        <taxon>Tracheophyta</taxon>
        <taxon>Spermatophyta</taxon>
        <taxon>Magnoliopsida</taxon>
        <taxon>eudicotyledons</taxon>
        <taxon>Gunneridae</taxon>
        <taxon>Pentapetalae</taxon>
        <taxon>rosids</taxon>
        <taxon>fabids</taxon>
        <taxon>Fabales</taxon>
        <taxon>Fabaceae</taxon>
        <taxon>Papilionoideae</taxon>
        <taxon>50 kb inversion clade</taxon>
        <taxon>dalbergioids sensu lato</taxon>
        <taxon>Dalbergieae</taxon>
        <taxon>Pterocarpus clade</taxon>
        <taxon>Arachis</taxon>
    </lineage>
</organism>
<evidence type="ECO:0000313" key="3">
    <source>
        <dbReference type="EMBL" id="RYR20036.1"/>
    </source>
</evidence>
<dbReference type="PANTHER" id="PTHR31533">
    <property type="entry name" value="GPI-ANCHORED PROTEIN LLG1-RELATED-RELATED"/>
    <property type="match status" value="1"/>
</dbReference>
<dbReference type="Proteomes" id="UP000289738">
    <property type="component" value="Chromosome B03"/>
</dbReference>
<evidence type="ECO:0000256" key="1">
    <source>
        <dbReference type="SAM" id="MobiDB-lite"/>
    </source>
</evidence>
<evidence type="ECO:0000259" key="2">
    <source>
        <dbReference type="Pfam" id="PF26578"/>
    </source>
</evidence>
<feature type="region of interest" description="Disordered" evidence="1">
    <location>
        <begin position="1"/>
        <end position="44"/>
    </location>
</feature>
<reference evidence="3 4" key="1">
    <citation type="submission" date="2019-01" db="EMBL/GenBank/DDBJ databases">
        <title>Sequencing of cultivated peanut Arachis hypogaea provides insights into genome evolution and oil improvement.</title>
        <authorList>
            <person name="Chen X."/>
        </authorList>
    </citation>
    <scope>NUCLEOTIDE SEQUENCE [LARGE SCALE GENOMIC DNA]</scope>
    <source>
        <strain evidence="4">cv. Fuhuasheng</strain>
        <tissue evidence="3">Leaves</tissue>
    </source>
</reference>
<keyword evidence="4" id="KW-1185">Reference proteome</keyword>
<dbReference type="EMBL" id="SDMP01000013">
    <property type="protein sequence ID" value="RYR20036.1"/>
    <property type="molecule type" value="Genomic_DNA"/>
</dbReference>
<dbReference type="PROSITE" id="PS50270">
    <property type="entry name" value="NGF_2"/>
    <property type="match status" value="1"/>
</dbReference>
<accession>A0A445A0T3</accession>
<evidence type="ECO:0000313" key="4">
    <source>
        <dbReference type="Proteomes" id="UP000289738"/>
    </source>
</evidence>
<dbReference type="Pfam" id="PF26578">
    <property type="entry name" value="LLG1"/>
    <property type="match status" value="1"/>
</dbReference>
<dbReference type="InterPro" id="IPR058888">
    <property type="entry name" value="LLG1-like"/>
</dbReference>
<dbReference type="STRING" id="3818.A0A445A0T3"/>
<dbReference type="AlphaFoldDB" id="A0A445A0T3"/>